<evidence type="ECO:0000313" key="3">
    <source>
        <dbReference type="EMBL" id="MCH6468769.1"/>
    </source>
</evidence>
<dbReference type="InterPro" id="IPR046151">
    <property type="entry name" value="DUF6153"/>
</dbReference>
<keyword evidence="4" id="KW-1185">Reference proteome</keyword>
<evidence type="ECO:0000313" key="4">
    <source>
        <dbReference type="Proteomes" id="UP001202922"/>
    </source>
</evidence>
<protein>
    <submittedName>
        <fullName evidence="3">DUF6153 family protein</fullName>
    </submittedName>
</protein>
<accession>A0ABS9TWG3</accession>
<feature type="region of interest" description="Disordered" evidence="1">
    <location>
        <begin position="34"/>
        <end position="74"/>
    </location>
</feature>
<sequence>MRAVLALLVLPLVLGLLGMHALAAHAVEPAAAPGQAAADHFAAGHSSSSGMDDDACHPGCPPSGAAHSSDCIPAPGAQAPTVPAAVVLLRSDAVLTGPAGSVAPRPDRLGASPAPELHDLSISRT</sequence>
<evidence type="ECO:0000256" key="2">
    <source>
        <dbReference type="SAM" id="SignalP"/>
    </source>
</evidence>
<evidence type="ECO:0000256" key="1">
    <source>
        <dbReference type="SAM" id="MobiDB-lite"/>
    </source>
</evidence>
<name>A0ABS9TWG3_9MICC</name>
<feature type="compositionally biased region" description="Low complexity" evidence="1">
    <location>
        <begin position="34"/>
        <end position="49"/>
    </location>
</feature>
<dbReference type="Proteomes" id="UP001202922">
    <property type="component" value="Unassembled WGS sequence"/>
</dbReference>
<comment type="caution">
    <text evidence="3">The sequence shown here is derived from an EMBL/GenBank/DDBJ whole genome shotgun (WGS) entry which is preliminary data.</text>
</comment>
<keyword evidence="2" id="KW-0732">Signal</keyword>
<feature type="region of interest" description="Disordered" evidence="1">
    <location>
        <begin position="96"/>
        <end position="125"/>
    </location>
</feature>
<feature type="signal peptide" evidence="2">
    <location>
        <begin position="1"/>
        <end position="26"/>
    </location>
</feature>
<reference evidence="3 4" key="1">
    <citation type="submission" date="2022-03" db="EMBL/GenBank/DDBJ databases">
        <title>Sinomonas sp. isolated from a soil.</title>
        <authorList>
            <person name="Han J."/>
            <person name="Kim D.-U."/>
        </authorList>
    </citation>
    <scope>NUCLEOTIDE SEQUENCE [LARGE SCALE GENOMIC DNA]</scope>
    <source>
        <strain evidence="3 4">5-5</strain>
    </source>
</reference>
<dbReference type="Pfam" id="PF19650">
    <property type="entry name" value="DUF6153"/>
    <property type="match status" value="1"/>
</dbReference>
<gene>
    <name evidence="3" type="ORF">L0M17_01995</name>
</gene>
<organism evidence="3 4">
    <name type="scientific">Sinomonas terrae</name>
    <dbReference type="NCBI Taxonomy" id="2908838"/>
    <lineage>
        <taxon>Bacteria</taxon>
        <taxon>Bacillati</taxon>
        <taxon>Actinomycetota</taxon>
        <taxon>Actinomycetes</taxon>
        <taxon>Micrococcales</taxon>
        <taxon>Micrococcaceae</taxon>
        <taxon>Sinomonas</taxon>
    </lineage>
</organism>
<proteinExistence type="predicted"/>
<feature type="chain" id="PRO_5047292703" evidence="2">
    <location>
        <begin position="27"/>
        <end position="125"/>
    </location>
</feature>
<dbReference type="RefSeq" id="WP_241050745.1">
    <property type="nucleotide sequence ID" value="NZ_JAKZBV010000001.1"/>
</dbReference>
<feature type="compositionally biased region" description="Basic and acidic residues" evidence="1">
    <location>
        <begin position="116"/>
        <end position="125"/>
    </location>
</feature>
<dbReference type="EMBL" id="JAKZBV010000001">
    <property type="protein sequence ID" value="MCH6468769.1"/>
    <property type="molecule type" value="Genomic_DNA"/>
</dbReference>